<sequence length="102" mass="11668">MNFLTKIRFGTERKKKSSESLEEKKRGAAEKVGSFSYANRTAFKPHPLTSPECKKVEKVLKLFPDICSIPLFFALSFGHPRSSTLLLPARNLFFFSDVQLRQ</sequence>
<proteinExistence type="predicted"/>
<evidence type="ECO:0000313" key="1">
    <source>
        <dbReference type="EMBL" id="GFS38334.1"/>
    </source>
</evidence>
<accession>A0A8X6IAU1</accession>
<dbReference type="AlphaFoldDB" id="A0A8X6IAU1"/>
<gene>
    <name evidence="1" type="ORF">TNIN_82841</name>
</gene>
<protein>
    <submittedName>
        <fullName evidence="1">Uncharacterized protein</fullName>
    </submittedName>
</protein>
<keyword evidence="2" id="KW-1185">Reference proteome</keyword>
<reference evidence="1" key="1">
    <citation type="submission" date="2020-08" db="EMBL/GenBank/DDBJ databases">
        <title>Multicomponent nature underlies the extraordinary mechanical properties of spider dragline silk.</title>
        <authorList>
            <person name="Kono N."/>
            <person name="Nakamura H."/>
            <person name="Mori M."/>
            <person name="Yoshida Y."/>
            <person name="Ohtoshi R."/>
            <person name="Malay A.D."/>
            <person name="Moran D.A.P."/>
            <person name="Tomita M."/>
            <person name="Numata K."/>
            <person name="Arakawa K."/>
        </authorList>
    </citation>
    <scope>NUCLEOTIDE SEQUENCE</scope>
</reference>
<dbReference type="EMBL" id="BMAV01025087">
    <property type="protein sequence ID" value="GFS38334.1"/>
    <property type="molecule type" value="Genomic_DNA"/>
</dbReference>
<dbReference type="Proteomes" id="UP000886998">
    <property type="component" value="Unassembled WGS sequence"/>
</dbReference>
<evidence type="ECO:0000313" key="2">
    <source>
        <dbReference type="Proteomes" id="UP000886998"/>
    </source>
</evidence>
<name>A0A8X6IAU1_9ARAC</name>
<comment type="caution">
    <text evidence="1">The sequence shown here is derived from an EMBL/GenBank/DDBJ whole genome shotgun (WGS) entry which is preliminary data.</text>
</comment>
<organism evidence="1 2">
    <name type="scientific">Trichonephila inaurata madagascariensis</name>
    <dbReference type="NCBI Taxonomy" id="2747483"/>
    <lineage>
        <taxon>Eukaryota</taxon>
        <taxon>Metazoa</taxon>
        <taxon>Ecdysozoa</taxon>
        <taxon>Arthropoda</taxon>
        <taxon>Chelicerata</taxon>
        <taxon>Arachnida</taxon>
        <taxon>Araneae</taxon>
        <taxon>Araneomorphae</taxon>
        <taxon>Entelegynae</taxon>
        <taxon>Araneoidea</taxon>
        <taxon>Nephilidae</taxon>
        <taxon>Trichonephila</taxon>
        <taxon>Trichonephila inaurata</taxon>
    </lineage>
</organism>